<keyword evidence="8" id="KW-0067">ATP-binding</keyword>
<sequence>MSNTVPSPVPASLKSISRASAGLAVAAVTLVVPLVVVVVLYIDGLNADMRLLAKQQSSIRVMRQFVALQVNLSDEYYSRFYPATESMQTFAEGDASAGALARHEPEPDALLMTQLDAMDRELGRYFGTDFRSWPELKQRFIGVWSNKAWSEQLAQIEGLFEPGREFVEFLLLASNLELSQSEHLRLSAHLLFGDLGHAKSEIFAVAEHLAQASLDHGGVWTETEFKLMSERLDQIRVVPVSERQRALLIEQVGVPDAYLDWIVESSGLIEEMSRLREKKRRLMFIQAMTDDGLDMGLALEVEAIRGEVWDLVSSINRLQIVLANNLDVILQQQYDQAYQWRMLTLVLVVALIVFSILLGLYIVRNIRLTQIHLGRQNLQLEAKVVARTEEIEQAKNEAEQLNKILGKQTQISTELARKAEQASNAKSMFLASMSHEIRTPLNAVLGGAAILAKSSLNQRQRDILQLITQSGKTLLELINEILDFSKIEAGQLELETIAFDLEQLVLDIVSMFSLKARENNIRLTYVVDVACEGQWLGDPLRVKQILMNLISNAVKFTSVGKISVRVQLDAVGQLKISVADTGIGIKSDQLSQLFEAFVQSDSSTTRKYGGTGLGLSISRKLAQMHGGDISVVSTFGRGSTFVVKLPLLRAGEKTLFDPINDYKILLLSENEELQNQMCQWYGDLKRLDDVESFSHCIDNLAVNDSALVVVADSGTLVKYYQQWTSQLEKRKLSRLKYPWVLLFDQSALDCDTSELLSHQLRELGASVQLPLLSPGALIRKAVMEALNSKGREMLDWTDSQTTGQGMAFSGRVLLVEDVLFNQVVAREMLESMGLEVVIVDNGAEAIAFIKQYYELPPKNRETIRLILMDLHMPLMNGLEATKRIRAMERDARLPAMPIVALTADVLKETQLDIVEAGMDGLLPKPFEEEDLIRVLSTHLPGKESLRHPSHARPDVVAEPAVSAEPAEPQSKPTVQVLNTDALLKRVRGREDRARDLAKSFLNQLAGFGEKIQADIQARDFSQLVFNAHTVKGSAGNLGADVLYQISSELEKLARQAEASADDQVQAQIEERNQAFVQATRQLQVALEAFLA</sequence>
<keyword evidence="19" id="KW-0418">Kinase</keyword>
<organism evidence="19 20">
    <name type="scientific">Simiduia agarivorans (strain DSM 21679 / JCM 13881 / BCRC 17597 / SA1)</name>
    <dbReference type="NCBI Taxonomy" id="1117647"/>
    <lineage>
        <taxon>Bacteria</taxon>
        <taxon>Pseudomonadati</taxon>
        <taxon>Pseudomonadota</taxon>
        <taxon>Gammaproteobacteria</taxon>
        <taxon>Cellvibrionales</taxon>
        <taxon>Cellvibrionaceae</taxon>
        <taxon>Simiduia</taxon>
    </lineage>
</organism>
<dbReference type="PROSITE" id="PS50110">
    <property type="entry name" value="RESPONSE_REGULATORY"/>
    <property type="match status" value="1"/>
</dbReference>
<dbReference type="PROSITE" id="PS50894">
    <property type="entry name" value="HPT"/>
    <property type="match status" value="1"/>
</dbReference>
<dbReference type="InterPro" id="IPR008207">
    <property type="entry name" value="Sig_transdc_His_kin_Hpt_dom"/>
</dbReference>
<dbReference type="InterPro" id="IPR004358">
    <property type="entry name" value="Sig_transdc_His_kin-like_C"/>
</dbReference>
<evidence type="ECO:0000256" key="4">
    <source>
        <dbReference type="ARBA" id="ARBA00022475"/>
    </source>
</evidence>
<dbReference type="Proteomes" id="UP000000466">
    <property type="component" value="Chromosome"/>
</dbReference>
<evidence type="ECO:0000259" key="17">
    <source>
        <dbReference type="PROSITE" id="PS50110"/>
    </source>
</evidence>
<dbReference type="InterPro" id="IPR001789">
    <property type="entry name" value="Sig_transdc_resp-reg_receiver"/>
</dbReference>
<feature type="domain" description="Histidine kinase" evidence="16">
    <location>
        <begin position="432"/>
        <end position="649"/>
    </location>
</feature>
<name>K4KNZ9_SIMAS</name>
<evidence type="ECO:0000256" key="15">
    <source>
        <dbReference type="SAM" id="Phobius"/>
    </source>
</evidence>
<dbReference type="OrthoDB" id="6187449at2"/>
<dbReference type="InterPro" id="IPR005467">
    <property type="entry name" value="His_kinase_dom"/>
</dbReference>
<accession>K4KNZ9</accession>
<dbReference type="eggNOG" id="COG2198">
    <property type="taxonomic scope" value="Bacteria"/>
</dbReference>
<dbReference type="eggNOG" id="COG2205">
    <property type="taxonomic scope" value="Bacteria"/>
</dbReference>
<dbReference type="PROSITE" id="PS50109">
    <property type="entry name" value="HIS_KIN"/>
    <property type="match status" value="1"/>
</dbReference>
<evidence type="ECO:0000313" key="19">
    <source>
        <dbReference type="EMBL" id="AFV00905.1"/>
    </source>
</evidence>
<dbReference type="Gene3D" id="3.40.50.2300">
    <property type="match status" value="1"/>
</dbReference>
<feature type="modified residue" description="4-aspartylphosphate" evidence="13">
    <location>
        <position position="869"/>
    </location>
</feature>
<dbReference type="HOGENOM" id="CLU_284528_0_0_6"/>
<dbReference type="GO" id="GO:0005524">
    <property type="term" value="F:ATP binding"/>
    <property type="evidence" value="ECO:0007669"/>
    <property type="project" value="UniProtKB-KW"/>
</dbReference>
<keyword evidence="7" id="KW-0547">Nucleotide-binding</keyword>
<dbReference type="STRING" id="1117647.M5M_18880"/>
<dbReference type="SUPFAM" id="SSF52172">
    <property type="entry name" value="CheY-like"/>
    <property type="match status" value="1"/>
</dbReference>
<dbReference type="CDD" id="cd16922">
    <property type="entry name" value="HATPase_EvgS-ArcB-TorS-like"/>
    <property type="match status" value="1"/>
</dbReference>
<keyword evidence="9 15" id="KW-1133">Transmembrane helix</keyword>
<keyword evidence="4" id="KW-1003">Cell membrane</keyword>
<evidence type="ECO:0000256" key="12">
    <source>
        <dbReference type="PROSITE-ProRule" id="PRU00110"/>
    </source>
</evidence>
<dbReference type="InterPro" id="IPR036890">
    <property type="entry name" value="HATPase_C_sf"/>
</dbReference>
<dbReference type="CDD" id="cd00082">
    <property type="entry name" value="HisKA"/>
    <property type="match status" value="1"/>
</dbReference>
<evidence type="ECO:0000259" key="16">
    <source>
        <dbReference type="PROSITE" id="PS50109"/>
    </source>
</evidence>
<dbReference type="SUPFAM" id="SSF47226">
    <property type="entry name" value="Histidine-containing phosphotransfer domain, HPT domain"/>
    <property type="match status" value="1"/>
</dbReference>
<evidence type="ECO:0000256" key="8">
    <source>
        <dbReference type="ARBA" id="ARBA00022840"/>
    </source>
</evidence>
<evidence type="ECO:0000256" key="1">
    <source>
        <dbReference type="ARBA" id="ARBA00000085"/>
    </source>
</evidence>
<dbReference type="SUPFAM" id="SSF47384">
    <property type="entry name" value="Homodimeric domain of signal transducing histidine kinase"/>
    <property type="match status" value="1"/>
</dbReference>
<dbReference type="InterPro" id="IPR036097">
    <property type="entry name" value="HisK_dim/P_sf"/>
</dbReference>
<keyword evidence="11 15" id="KW-0472">Membrane</keyword>
<dbReference type="AlphaFoldDB" id="K4KNZ9"/>
<keyword evidence="20" id="KW-1185">Reference proteome</keyword>
<dbReference type="FunFam" id="3.30.565.10:FF:000010">
    <property type="entry name" value="Sensor histidine kinase RcsC"/>
    <property type="match status" value="1"/>
</dbReference>
<feature type="transmembrane region" description="Helical" evidence="15">
    <location>
        <begin position="342"/>
        <end position="363"/>
    </location>
</feature>
<dbReference type="SMART" id="SM00388">
    <property type="entry name" value="HisKA"/>
    <property type="match status" value="1"/>
</dbReference>
<dbReference type="KEGG" id="saga:M5M_18880"/>
<dbReference type="InterPro" id="IPR003594">
    <property type="entry name" value="HATPase_dom"/>
</dbReference>
<feature type="coiled-coil region" evidence="14">
    <location>
        <begin position="377"/>
        <end position="411"/>
    </location>
</feature>
<comment type="subcellular location">
    <subcellularLocation>
        <location evidence="2">Cell membrane</location>
        <topology evidence="2">Multi-pass membrane protein</topology>
    </subcellularLocation>
</comment>
<evidence type="ECO:0000256" key="10">
    <source>
        <dbReference type="ARBA" id="ARBA00023012"/>
    </source>
</evidence>
<protein>
    <recommendedName>
        <fullName evidence="3">histidine kinase</fullName>
        <ecNumber evidence="3">2.7.13.3</ecNumber>
    </recommendedName>
</protein>
<keyword evidence="19" id="KW-0808">Transferase</keyword>
<dbReference type="Gene3D" id="1.20.120.160">
    <property type="entry name" value="HPT domain"/>
    <property type="match status" value="1"/>
</dbReference>
<dbReference type="Pfam" id="PF00072">
    <property type="entry name" value="Response_reg"/>
    <property type="match status" value="1"/>
</dbReference>
<feature type="domain" description="Response regulatory" evidence="17">
    <location>
        <begin position="811"/>
        <end position="939"/>
    </location>
</feature>
<evidence type="ECO:0000256" key="3">
    <source>
        <dbReference type="ARBA" id="ARBA00012438"/>
    </source>
</evidence>
<dbReference type="GO" id="GO:0005886">
    <property type="term" value="C:plasma membrane"/>
    <property type="evidence" value="ECO:0007669"/>
    <property type="project" value="UniProtKB-SubCell"/>
</dbReference>
<dbReference type="InterPro" id="IPR003661">
    <property type="entry name" value="HisK_dim/P_dom"/>
</dbReference>
<keyword evidence="5 13" id="KW-0597">Phosphoprotein</keyword>
<evidence type="ECO:0000256" key="14">
    <source>
        <dbReference type="SAM" id="Coils"/>
    </source>
</evidence>
<dbReference type="EC" id="2.7.13.3" evidence="3"/>
<evidence type="ECO:0000256" key="9">
    <source>
        <dbReference type="ARBA" id="ARBA00022989"/>
    </source>
</evidence>
<dbReference type="EMBL" id="CP003746">
    <property type="protein sequence ID" value="AFV00905.1"/>
    <property type="molecule type" value="Genomic_DNA"/>
</dbReference>
<evidence type="ECO:0000256" key="13">
    <source>
        <dbReference type="PROSITE-ProRule" id="PRU00169"/>
    </source>
</evidence>
<keyword evidence="14" id="KW-0175">Coiled coil</keyword>
<evidence type="ECO:0000256" key="5">
    <source>
        <dbReference type="ARBA" id="ARBA00022553"/>
    </source>
</evidence>
<dbReference type="Gene3D" id="3.30.565.10">
    <property type="entry name" value="Histidine kinase-like ATPase, C-terminal domain"/>
    <property type="match status" value="1"/>
</dbReference>
<dbReference type="PRINTS" id="PR00344">
    <property type="entry name" value="BCTRLSENSOR"/>
</dbReference>
<keyword evidence="10" id="KW-0902">Two-component regulatory system</keyword>
<dbReference type="SUPFAM" id="SSF55874">
    <property type="entry name" value="ATPase domain of HSP90 chaperone/DNA topoisomerase II/histidine kinase"/>
    <property type="match status" value="1"/>
</dbReference>
<dbReference type="SMART" id="SM00387">
    <property type="entry name" value="HATPase_c"/>
    <property type="match status" value="1"/>
</dbReference>
<feature type="domain" description="HPt" evidence="18">
    <location>
        <begin position="989"/>
        <end position="1089"/>
    </location>
</feature>
<evidence type="ECO:0000256" key="6">
    <source>
        <dbReference type="ARBA" id="ARBA00022692"/>
    </source>
</evidence>
<reference evidence="19 20" key="1">
    <citation type="journal article" date="2013" name="Genome Announc.">
        <title>Complete genome sequence of Simiduia agarivorans SA1(T), a marine bacterium able to degrade a variety of polysaccharides.</title>
        <authorList>
            <person name="Lin S.Y."/>
            <person name="Shieh W.Y."/>
            <person name="Chen J.S."/>
            <person name="Tang S.L."/>
        </authorList>
    </citation>
    <scope>NUCLEOTIDE SEQUENCE [LARGE SCALE GENOMIC DNA]</scope>
    <source>
        <strain evidence="20">DSM 21679 / JCM 13881 / BCRC 17597 / SA1</strain>
    </source>
</reference>
<comment type="catalytic activity">
    <reaction evidence="1">
        <text>ATP + protein L-histidine = ADP + protein N-phospho-L-histidine.</text>
        <dbReference type="EC" id="2.7.13.3"/>
    </reaction>
</comment>
<dbReference type="PANTHER" id="PTHR45339">
    <property type="entry name" value="HYBRID SIGNAL TRANSDUCTION HISTIDINE KINASE J"/>
    <property type="match status" value="1"/>
</dbReference>
<dbReference type="Pfam" id="PF01627">
    <property type="entry name" value="Hpt"/>
    <property type="match status" value="1"/>
</dbReference>
<evidence type="ECO:0000313" key="20">
    <source>
        <dbReference type="Proteomes" id="UP000000466"/>
    </source>
</evidence>
<dbReference type="InterPro" id="IPR011006">
    <property type="entry name" value="CheY-like_superfamily"/>
</dbReference>
<dbReference type="CDD" id="cd17546">
    <property type="entry name" value="REC_hyHK_CKI1_RcsC-like"/>
    <property type="match status" value="1"/>
</dbReference>
<keyword evidence="6 15" id="KW-0812">Transmembrane</keyword>
<evidence type="ECO:0000256" key="11">
    <source>
        <dbReference type="ARBA" id="ARBA00023136"/>
    </source>
</evidence>
<dbReference type="RefSeq" id="WP_015049055.1">
    <property type="nucleotide sequence ID" value="NC_018868.3"/>
</dbReference>
<feature type="modified residue" description="Phosphohistidine" evidence="12">
    <location>
        <position position="1028"/>
    </location>
</feature>
<dbReference type="SMART" id="SM00448">
    <property type="entry name" value="REC"/>
    <property type="match status" value="1"/>
</dbReference>
<gene>
    <name evidence="19" type="ordered locus">M5M_18880</name>
</gene>
<dbReference type="GO" id="GO:0000155">
    <property type="term" value="F:phosphorelay sensor kinase activity"/>
    <property type="evidence" value="ECO:0007669"/>
    <property type="project" value="InterPro"/>
</dbReference>
<dbReference type="PANTHER" id="PTHR45339:SF1">
    <property type="entry name" value="HYBRID SIGNAL TRANSDUCTION HISTIDINE KINASE J"/>
    <property type="match status" value="1"/>
</dbReference>
<feature type="transmembrane region" description="Helical" evidence="15">
    <location>
        <begin position="20"/>
        <end position="42"/>
    </location>
</feature>
<dbReference type="Gene3D" id="1.10.287.130">
    <property type="match status" value="1"/>
</dbReference>
<evidence type="ECO:0000256" key="2">
    <source>
        <dbReference type="ARBA" id="ARBA00004651"/>
    </source>
</evidence>
<evidence type="ECO:0000259" key="18">
    <source>
        <dbReference type="PROSITE" id="PS50894"/>
    </source>
</evidence>
<dbReference type="InterPro" id="IPR036641">
    <property type="entry name" value="HPT_dom_sf"/>
</dbReference>
<proteinExistence type="predicted"/>
<evidence type="ECO:0000256" key="7">
    <source>
        <dbReference type="ARBA" id="ARBA00022741"/>
    </source>
</evidence>
<dbReference type="Pfam" id="PF00512">
    <property type="entry name" value="HisKA"/>
    <property type="match status" value="1"/>
</dbReference>
<dbReference type="eggNOG" id="COG0784">
    <property type="taxonomic scope" value="Bacteria"/>
</dbReference>
<dbReference type="Pfam" id="PF02518">
    <property type="entry name" value="HATPase_c"/>
    <property type="match status" value="1"/>
</dbReference>